<dbReference type="Proteomes" id="UP000664698">
    <property type="component" value="Unassembled WGS sequence"/>
</dbReference>
<dbReference type="GO" id="GO:0008880">
    <property type="term" value="F:glucuronate isomerase activity"/>
    <property type="evidence" value="ECO:0007669"/>
    <property type="project" value="UniProtKB-EC"/>
</dbReference>
<dbReference type="Pfam" id="PF02614">
    <property type="entry name" value="UxaC"/>
    <property type="match status" value="1"/>
</dbReference>
<comment type="catalytic activity">
    <reaction evidence="7">
        <text>aldehydo-D-galacturonate = keto-D-tagaturonate</text>
        <dbReference type="Rhea" id="RHEA:27702"/>
        <dbReference type="ChEBI" id="CHEBI:12952"/>
        <dbReference type="ChEBI" id="CHEBI:17886"/>
    </reaction>
</comment>
<accession>A0ABS3BMB3</accession>
<organism evidence="8 9">
    <name type="scientific">Algoriphagus aestuariicola</name>
    <dbReference type="NCBI Taxonomy" id="1852016"/>
    <lineage>
        <taxon>Bacteria</taxon>
        <taxon>Pseudomonadati</taxon>
        <taxon>Bacteroidota</taxon>
        <taxon>Cytophagia</taxon>
        <taxon>Cytophagales</taxon>
        <taxon>Cyclobacteriaceae</taxon>
        <taxon>Algoriphagus</taxon>
    </lineage>
</organism>
<comment type="caution">
    <text evidence="8">The sequence shown here is derived from an EMBL/GenBank/DDBJ whole genome shotgun (WGS) entry which is preliminary data.</text>
</comment>
<evidence type="ECO:0000256" key="7">
    <source>
        <dbReference type="HAMAP-Rule" id="MF_00675"/>
    </source>
</evidence>
<evidence type="ECO:0000256" key="2">
    <source>
        <dbReference type="ARBA" id="ARBA00004892"/>
    </source>
</evidence>
<evidence type="ECO:0000256" key="3">
    <source>
        <dbReference type="ARBA" id="ARBA00008397"/>
    </source>
</evidence>
<keyword evidence="6 7" id="KW-0413">Isomerase</keyword>
<sequence length="473" mass="53179">MSEFIHPNWLIRNKIGEHLFHKVASVLPVIDYHNHINPGLLAANRNFENLTDVWISEDPYKHRAMRIAGIPEAGITGVSTAKEKFDKWAQTLPKTLGNPLYHWSALELKRVFGIDELLTPSNADKIWNQCNELLQQARFSPSGIVEGYGTEMLVTSDDLLDELKSHQELEVSQRSFKVLPSLRADSILDFNNPIFREWITSLSAKTSVSIHSLEDFQGAISQRLDFFNENGCIFSDHAVDSGFRFFPTDQSEAAGLFNSLLSGDLLEPKSLLKLRSYLMHFLGLEYARRGWIMQLHIGAQRQTSVRLRHLAGAAGGFASIGKACDINSIALFLNGMEQVGLLPETILYTLNPADNAALASLTGSFAEDGVVGKIQFGPAWWYNDHYAGIRKHLNDISAYGLLSTFIGMTTDSRSILSLSRHEYFRRILCDQIGAWVGEGKLPDDRELLTQLIADISYNNIKNRVQNRKTIWQS</sequence>
<comment type="similarity">
    <text evidence="3 7">Belongs to the metallo-dependent hydrolases superfamily. Uronate isomerase family.</text>
</comment>
<protein>
    <recommendedName>
        <fullName evidence="5 7">Uronate isomerase</fullName>
        <ecNumber evidence="4 7">5.3.1.12</ecNumber>
    </recommendedName>
    <alternativeName>
        <fullName evidence="7">Glucuronate isomerase</fullName>
    </alternativeName>
    <alternativeName>
        <fullName evidence="7">Uronic isomerase</fullName>
    </alternativeName>
</protein>
<dbReference type="RefSeq" id="WP_206568035.1">
    <property type="nucleotide sequence ID" value="NZ_JAFKCW010000001.1"/>
</dbReference>
<proteinExistence type="inferred from homology"/>
<evidence type="ECO:0000256" key="4">
    <source>
        <dbReference type="ARBA" id="ARBA00012546"/>
    </source>
</evidence>
<dbReference type="EMBL" id="JAFKCW010000001">
    <property type="protein sequence ID" value="MBN7800071.1"/>
    <property type="molecule type" value="Genomic_DNA"/>
</dbReference>
<dbReference type="PANTHER" id="PTHR30068">
    <property type="entry name" value="URONATE ISOMERASE"/>
    <property type="match status" value="1"/>
</dbReference>
<reference evidence="8 9" key="1">
    <citation type="submission" date="2021-03" db="EMBL/GenBank/DDBJ databases">
        <title>novel species isolated from a fishpond in China.</title>
        <authorList>
            <person name="Lu H."/>
            <person name="Cai Z."/>
        </authorList>
    </citation>
    <scope>NUCLEOTIDE SEQUENCE [LARGE SCALE GENOMIC DNA]</scope>
    <source>
        <strain evidence="8 9">JCM 31546</strain>
    </source>
</reference>
<dbReference type="EC" id="5.3.1.12" evidence="4 7"/>
<keyword evidence="9" id="KW-1185">Reference proteome</keyword>
<gene>
    <name evidence="7 8" type="primary">uxaC</name>
    <name evidence="8" type="ORF">J0A67_04315</name>
</gene>
<evidence type="ECO:0000313" key="8">
    <source>
        <dbReference type="EMBL" id="MBN7800071.1"/>
    </source>
</evidence>
<evidence type="ECO:0000313" key="9">
    <source>
        <dbReference type="Proteomes" id="UP000664698"/>
    </source>
</evidence>
<name>A0ABS3BMB3_9BACT</name>
<evidence type="ECO:0000256" key="5">
    <source>
        <dbReference type="ARBA" id="ARBA00020555"/>
    </source>
</evidence>
<evidence type="ECO:0000256" key="6">
    <source>
        <dbReference type="ARBA" id="ARBA00023235"/>
    </source>
</evidence>
<comment type="catalytic activity">
    <reaction evidence="1 7">
        <text>D-glucuronate = D-fructuronate</text>
        <dbReference type="Rhea" id="RHEA:13049"/>
        <dbReference type="ChEBI" id="CHEBI:58720"/>
        <dbReference type="ChEBI" id="CHEBI:59863"/>
        <dbReference type="EC" id="5.3.1.12"/>
    </reaction>
</comment>
<evidence type="ECO:0000256" key="1">
    <source>
        <dbReference type="ARBA" id="ARBA00001165"/>
    </source>
</evidence>
<dbReference type="NCBIfam" id="NF002794">
    <property type="entry name" value="PRK02925.1"/>
    <property type="match status" value="1"/>
</dbReference>
<dbReference type="SUPFAM" id="SSF51556">
    <property type="entry name" value="Metallo-dependent hydrolases"/>
    <property type="match status" value="1"/>
</dbReference>
<dbReference type="InterPro" id="IPR003766">
    <property type="entry name" value="Uronate_isomerase"/>
</dbReference>
<dbReference type="PANTHER" id="PTHR30068:SF4">
    <property type="entry name" value="URONATE ISOMERASE"/>
    <property type="match status" value="1"/>
</dbReference>
<dbReference type="Gene3D" id="1.10.2020.10">
    <property type="entry name" value="uronate isomerase, domain 2, chain A"/>
    <property type="match status" value="1"/>
</dbReference>
<dbReference type="InterPro" id="IPR032466">
    <property type="entry name" value="Metal_Hydrolase"/>
</dbReference>
<dbReference type="HAMAP" id="MF_00675">
    <property type="entry name" value="UxaC"/>
    <property type="match status" value="1"/>
</dbReference>
<comment type="pathway">
    <text evidence="2 7">Carbohydrate metabolism; pentose and glucuronate interconversion.</text>
</comment>
<dbReference type="Gene3D" id="3.20.20.140">
    <property type="entry name" value="Metal-dependent hydrolases"/>
    <property type="match status" value="1"/>
</dbReference>